<gene>
    <name evidence="1" type="ORF">NCTC11694_06879</name>
</gene>
<reference evidence="1 2" key="1">
    <citation type="submission" date="2018-06" db="EMBL/GenBank/DDBJ databases">
        <authorList>
            <consortium name="Pathogen Informatics"/>
            <person name="Doyle S."/>
        </authorList>
    </citation>
    <scope>NUCLEOTIDE SEQUENCE [LARGE SCALE GENOMIC DNA]</scope>
    <source>
        <strain evidence="1 2">NCTC11694</strain>
    </source>
</reference>
<dbReference type="EMBL" id="UGJR01000006">
    <property type="protein sequence ID" value="STT07273.1"/>
    <property type="molecule type" value="Genomic_DNA"/>
</dbReference>
<dbReference type="AlphaFoldDB" id="A0A7H4MW10"/>
<proteinExistence type="predicted"/>
<dbReference type="Proteomes" id="UP000255050">
    <property type="component" value="Unassembled WGS sequence"/>
</dbReference>
<protein>
    <submittedName>
        <fullName evidence="1">Cytoplasmic protein</fullName>
    </submittedName>
</protein>
<evidence type="ECO:0000313" key="1">
    <source>
        <dbReference type="EMBL" id="STT07273.1"/>
    </source>
</evidence>
<accession>A0A7H4MW10</accession>
<evidence type="ECO:0000313" key="2">
    <source>
        <dbReference type="Proteomes" id="UP000255050"/>
    </source>
</evidence>
<organism evidence="1 2">
    <name type="scientific">Klebsiella michiganensis</name>
    <dbReference type="NCBI Taxonomy" id="1134687"/>
    <lineage>
        <taxon>Bacteria</taxon>
        <taxon>Pseudomonadati</taxon>
        <taxon>Pseudomonadota</taxon>
        <taxon>Gammaproteobacteria</taxon>
        <taxon>Enterobacterales</taxon>
        <taxon>Enterobacteriaceae</taxon>
        <taxon>Klebsiella/Raoultella group</taxon>
        <taxon>Klebsiella</taxon>
    </lineage>
</organism>
<dbReference type="Pfam" id="PF10733">
    <property type="entry name" value="DUF2525"/>
    <property type="match status" value="1"/>
</dbReference>
<sequence length="49" mass="5653">MKSAKVKFSVRKTIPTTVSIDGRGYHTWRELAEAFELDIHDFSITEANR</sequence>
<comment type="caution">
    <text evidence="1">The sequence shown here is derived from an EMBL/GenBank/DDBJ whole genome shotgun (WGS) entry which is preliminary data.</text>
</comment>
<dbReference type="InterPro" id="IPR019669">
    <property type="entry name" value="Uncharacterised_YodD"/>
</dbReference>
<name>A0A7H4MW10_9ENTR</name>